<evidence type="ECO:0000313" key="3">
    <source>
        <dbReference type="Proteomes" id="UP000681722"/>
    </source>
</evidence>
<feature type="compositionally biased region" description="Low complexity" evidence="1">
    <location>
        <begin position="44"/>
        <end position="54"/>
    </location>
</feature>
<dbReference type="AlphaFoldDB" id="A0A8S2QD21"/>
<organism evidence="2 3">
    <name type="scientific">Didymodactylos carnosus</name>
    <dbReference type="NCBI Taxonomy" id="1234261"/>
    <lineage>
        <taxon>Eukaryota</taxon>
        <taxon>Metazoa</taxon>
        <taxon>Spiralia</taxon>
        <taxon>Gnathifera</taxon>
        <taxon>Rotifera</taxon>
        <taxon>Eurotatoria</taxon>
        <taxon>Bdelloidea</taxon>
        <taxon>Philodinida</taxon>
        <taxon>Philodinidae</taxon>
        <taxon>Didymodactylos</taxon>
    </lineage>
</organism>
<feature type="region of interest" description="Disordered" evidence="1">
    <location>
        <begin position="1"/>
        <end position="54"/>
    </location>
</feature>
<evidence type="ECO:0000256" key="1">
    <source>
        <dbReference type="SAM" id="MobiDB-lite"/>
    </source>
</evidence>
<comment type="caution">
    <text evidence="2">The sequence shown here is derived from an EMBL/GenBank/DDBJ whole genome shotgun (WGS) entry which is preliminary data.</text>
</comment>
<evidence type="ECO:0000313" key="2">
    <source>
        <dbReference type="EMBL" id="CAF4098400.1"/>
    </source>
</evidence>
<dbReference type="EMBL" id="CAJOBC010033091">
    <property type="protein sequence ID" value="CAF4098400.1"/>
    <property type="molecule type" value="Genomic_DNA"/>
</dbReference>
<name>A0A8S2QD21_9BILA</name>
<sequence length="54" mass="6123">MNQRHSQHQHNNQLNKKRQKSIELPALVSIQEAHIIQPTPTPTPMMESSSPPVS</sequence>
<gene>
    <name evidence="2" type="ORF">SRO942_LOCUS28520</name>
</gene>
<accession>A0A8S2QD21</accession>
<dbReference type="Proteomes" id="UP000681722">
    <property type="component" value="Unassembled WGS sequence"/>
</dbReference>
<protein>
    <submittedName>
        <fullName evidence="2">Uncharacterized protein</fullName>
    </submittedName>
</protein>
<proteinExistence type="predicted"/>
<reference evidence="2" key="1">
    <citation type="submission" date="2021-02" db="EMBL/GenBank/DDBJ databases">
        <authorList>
            <person name="Nowell W R."/>
        </authorList>
    </citation>
    <scope>NUCLEOTIDE SEQUENCE</scope>
</reference>
<feature type="non-terminal residue" evidence="2">
    <location>
        <position position="54"/>
    </location>
</feature>